<reference evidence="1 2" key="1">
    <citation type="submission" date="2024-01" db="EMBL/GenBank/DDBJ databases">
        <authorList>
            <person name="Waweru B."/>
        </authorList>
    </citation>
    <scope>NUCLEOTIDE SEQUENCE [LARGE SCALE GENOMIC DNA]</scope>
</reference>
<dbReference type="AlphaFoldDB" id="A0AAV1QUM0"/>
<accession>A0AAV1QUM0</accession>
<dbReference type="EMBL" id="CAWUPB010000651">
    <property type="protein sequence ID" value="CAK7324758.1"/>
    <property type="molecule type" value="Genomic_DNA"/>
</dbReference>
<gene>
    <name evidence="1" type="ORF">DCAF_LOCUS2424</name>
</gene>
<evidence type="ECO:0000313" key="1">
    <source>
        <dbReference type="EMBL" id="CAK7324758.1"/>
    </source>
</evidence>
<comment type="caution">
    <text evidence="1">The sequence shown here is derived from an EMBL/GenBank/DDBJ whole genome shotgun (WGS) entry which is preliminary data.</text>
</comment>
<organism evidence="1 2">
    <name type="scientific">Dovyalis caffra</name>
    <dbReference type="NCBI Taxonomy" id="77055"/>
    <lineage>
        <taxon>Eukaryota</taxon>
        <taxon>Viridiplantae</taxon>
        <taxon>Streptophyta</taxon>
        <taxon>Embryophyta</taxon>
        <taxon>Tracheophyta</taxon>
        <taxon>Spermatophyta</taxon>
        <taxon>Magnoliopsida</taxon>
        <taxon>eudicotyledons</taxon>
        <taxon>Gunneridae</taxon>
        <taxon>Pentapetalae</taxon>
        <taxon>rosids</taxon>
        <taxon>fabids</taxon>
        <taxon>Malpighiales</taxon>
        <taxon>Salicaceae</taxon>
        <taxon>Flacourtieae</taxon>
        <taxon>Dovyalis</taxon>
    </lineage>
</organism>
<name>A0AAV1QUM0_9ROSI</name>
<protein>
    <submittedName>
        <fullName evidence="1">Uncharacterized protein</fullName>
    </submittedName>
</protein>
<dbReference type="Proteomes" id="UP001314170">
    <property type="component" value="Unassembled WGS sequence"/>
</dbReference>
<evidence type="ECO:0000313" key="2">
    <source>
        <dbReference type="Proteomes" id="UP001314170"/>
    </source>
</evidence>
<sequence>MDFSRHFGIRFGVDQQNYYLPKKSYVQHQQAKHKLDRWLSIPDIQEKFRIQFETLSASRTFSLPKRARTCTAVRVCRIWRSCPTSPANPPAKKDYHQAYHGPFESTTSSFPRRSRVVNPRYAPFIERCSETTRFQTIFSL</sequence>
<keyword evidence="2" id="KW-1185">Reference proteome</keyword>
<proteinExistence type="predicted"/>